<comment type="caution">
    <text evidence="2">The sequence shown here is derived from an EMBL/GenBank/DDBJ whole genome shotgun (WGS) entry which is preliminary data.</text>
</comment>
<sequence length="126" mass="14223">MKKLNILGLQRSIFSLQIEDKDYGYRQPYLSFDQFLLFTMAADPYTSSKTVTMLAKNSATNQDKGNCTTSNQDKEKYKEIDKRGNENTQERDEQPLPNFGNNAYDLVEGELPSCIYAGGGINNCSN</sequence>
<evidence type="ECO:0000313" key="2">
    <source>
        <dbReference type="EMBL" id="KAK5832273.1"/>
    </source>
</evidence>
<reference evidence="2 3" key="1">
    <citation type="submission" date="2023-03" db="EMBL/GenBank/DDBJ databases">
        <title>WGS of Gossypium arboreum.</title>
        <authorList>
            <person name="Yu D."/>
        </authorList>
    </citation>
    <scope>NUCLEOTIDE SEQUENCE [LARGE SCALE GENOMIC DNA]</scope>
    <source>
        <tissue evidence="2">Leaf</tissue>
    </source>
</reference>
<evidence type="ECO:0000313" key="3">
    <source>
        <dbReference type="Proteomes" id="UP001358586"/>
    </source>
</evidence>
<proteinExistence type="predicted"/>
<feature type="compositionally biased region" description="Polar residues" evidence="1">
    <location>
        <begin position="59"/>
        <end position="71"/>
    </location>
</feature>
<name>A0ABR0PZ31_GOSAR</name>
<dbReference type="EMBL" id="JARKNE010000005">
    <property type="protein sequence ID" value="KAK5832273.1"/>
    <property type="molecule type" value="Genomic_DNA"/>
</dbReference>
<accession>A0ABR0PZ31</accession>
<dbReference type="Proteomes" id="UP001358586">
    <property type="component" value="Chromosome 5"/>
</dbReference>
<evidence type="ECO:0000256" key="1">
    <source>
        <dbReference type="SAM" id="MobiDB-lite"/>
    </source>
</evidence>
<keyword evidence="3" id="KW-1185">Reference proteome</keyword>
<feature type="compositionally biased region" description="Basic and acidic residues" evidence="1">
    <location>
        <begin position="72"/>
        <end position="94"/>
    </location>
</feature>
<protein>
    <submittedName>
        <fullName evidence="2">Uncharacterized protein</fullName>
    </submittedName>
</protein>
<organism evidence="2 3">
    <name type="scientific">Gossypium arboreum</name>
    <name type="common">Tree cotton</name>
    <name type="synonym">Gossypium nanking</name>
    <dbReference type="NCBI Taxonomy" id="29729"/>
    <lineage>
        <taxon>Eukaryota</taxon>
        <taxon>Viridiplantae</taxon>
        <taxon>Streptophyta</taxon>
        <taxon>Embryophyta</taxon>
        <taxon>Tracheophyta</taxon>
        <taxon>Spermatophyta</taxon>
        <taxon>Magnoliopsida</taxon>
        <taxon>eudicotyledons</taxon>
        <taxon>Gunneridae</taxon>
        <taxon>Pentapetalae</taxon>
        <taxon>rosids</taxon>
        <taxon>malvids</taxon>
        <taxon>Malvales</taxon>
        <taxon>Malvaceae</taxon>
        <taxon>Malvoideae</taxon>
        <taxon>Gossypium</taxon>
    </lineage>
</organism>
<feature type="region of interest" description="Disordered" evidence="1">
    <location>
        <begin position="59"/>
        <end position="102"/>
    </location>
</feature>
<gene>
    <name evidence="2" type="ORF">PVK06_016074</name>
</gene>